<evidence type="ECO:0000256" key="3">
    <source>
        <dbReference type="ARBA" id="ARBA00022679"/>
    </source>
</evidence>
<dbReference type="InterPro" id="IPR036365">
    <property type="entry name" value="PGBD-like_sf"/>
</dbReference>
<dbReference type="InterPro" id="IPR036366">
    <property type="entry name" value="PGBDSf"/>
</dbReference>
<evidence type="ECO:0000259" key="9">
    <source>
        <dbReference type="PROSITE" id="PS52029"/>
    </source>
</evidence>
<dbReference type="InterPro" id="IPR002477">
    <property type="entry name" value="Peptidoglycan-bd-like"/>
</dbReference>
<accession>A0ABX8WNC1</accession>
<dbReference type="PANTHER" id="PTHR30582">
    <property type="entry name" value="L,D-TRANSPEPTIDASE"/>
    <property type="match status" value="1"/>
</dbReference>
<reference evidence="10 11" key="1">
    <citation type="submission" date="2021-08" db="EMBL/GenBank/DDBJ databases">
        <title>Lysobacter sp. strain CJ11 Genome sequencing and assembly.</title>
        <authorList>
            <person name="Kim I."/>
        </authorList>
    </citation>
    <scope>NUCLEOTIDE SEQUENCE [LARGE SCALE GENOMIC DNA]</scope>
    <source>
        <strain evidence="10 11">CJ11</strain>
    </source>
</reference>
<gene>
    <name evidence="10" type="ORF">H8L67_10175</name>
</gene>
<feature type="domain" description="L,D-TPase catalytic" evidence="9">
    <location>
        <begin position="195"/>
        <end position="328"/>
    </location>
</feature>
<keyword evidence="5 7" id="KW-0573">Peptidoglycan synthesis</keyword>
<proteinExistence type="inferred from homology"/>
<evidence type="ECO:0000256" key="5">
    <source>
        <dbReference type="ARBA" id="ARBA00022984"/>
    </source>
</evidence>
<evidence type="ECO:0000256" key="6">
    <source>
        <dbReference type="ARBA" id="ARBA00023316"/>
    </source>
</evidence>
<evidence type="ECO:0000256" key="7">
    <source>
        <dbReference type="PROSITE-ProRule" id="PRU01373"/>
    </source>
</evidence>
<dbReference type="PROSITE" id="PS52029">
    <property type="entry name" value="LD_TPASE"/>
    <property type="match status" value="1"/>
</dbReference>
<keyword evidence="11" id="KW-1185">Reference proteome</keyword>
<keyword evidence="3" id="KW-0808">Transferase</keyword>
<evidence type="ECO:0000256" key="2">
    <source>
        <dbReference type="ARBA" id="ARBA00005992"/>
    </source>
</evidence>
<feature type="active site" description="Proton donor/acceptor" evidence="7">
    <location>
        <position position="288"/>
    </location>
</feature>
<dbReference type="RefSeq" id="WP_220379738.1">
    <property type="nucleotide sequence ID" value="NZ_CP080544.1"/>
</dbReference>
<keyword evidence="8" id="KW-0732">Signal</keyword>
<name>A0ABX8WNC1_9GAMM</name>
<dbReference type="EMBL" id="CP080544">
    <property type="protein sequence ID" value="QYR52918.1"/>
    <property type="molecule type" value="Genomic_DNA"/>
</dbReference>
<dbReference type="Gene3D" id="1.10.101.10">
    <property type="entry name" value="PGBD-like superfamily/PGBD"/>
    <property type="match status" value="1"/>
</dbReference>
<dbReference type="InterPro" id="IPR038063">
    <property type="entry name" value="Transpep_catalytic_dom"/>
</dbReference>
<evidence type="ECO:0000256" key="4">
    <source>
        <dbReference type="ARBA" id="ARBA00022960"/>
    </source>
</evidence>
<evidence type="ECO:0000256" key="1">
    <source>
        <dbReference type="ARBA" id="ARBA00004752"/>
    </source>
</evidence>
<comment type="pathway">
    <text evidence="1 7">Cell wall biogenesis; peptidoglycan biosynthesis.</text>
</comment>
<dbReference type="InterPro" id="IPR005490">
    <property type="entry name" value="LD_TPept_cat_dom"/>
</dbReference>
<dbReference type="Proteomes" id="UP000824755">
    <property type="component" value="Chromosome"/>
</dbReference>
<feature type="chain" id="PRO_5046917256" evidence="8">
    <location>
        <begin position="28"/>
        <end position="329"/>
    </location>
</feature>
<sequence>MKKPLQHTALALALFGLCAIATSEVRAQTATPTATTATDTAASAGFESRTGKYAVLRAQVLLERIYFSPGQIDGISGSNMRKAVAGFQNAYGVTGTGLDEATWTALEAKSPGPAIVDYTLTEADVKGPFRSIPRAMAAQARLPDLGFSSVEEKLGEKFHASPTLLKKLNPNTSFTAGSVIKVPNVLDIPKLPKAEKIIVDKSASLLILADAANHVMAQFPVTTGSENDPLPIGDWKVNGVARDPEFHYNPKLFWDARKGDKKATIPAGPNNPVGVAWIDLSKPHYGIHGTPEPANISKTQSHGCIRMTNWSVLQVADAVGPGTAVSLVE</sequence>
<evidence type="ECO:0000313" key="10">
    <source>
        <dbReference type="EMBL" id="QYR52918.1"/>
    </source>
</evidence>
<feature type="signal peptide" evidence="8">
    <location>
        <begin position="1"/>
        <end position="27"/>
    </location>
</feature>
<evidence type="ECO:0000256" key="8">
    <source>
        <dbReference type="SAM" id="SignalP"/>
    </source>
</evidence>
<dbReference type="InterPro" id="IPR050979">
    <property type="entry name" value="LD-transpeptidase"/>
</dbReference>
<dbReference type="Pfam" id="PF03734">
    <property type="entry name" value="YkuD"/>
    <property type="match status" value="1"/>
</dbReference>
<keyword evidence="6 7" id="KW-0961">Cell wall biogenesis/degradation</keyword>
<comment type="similarity">
    <text evidence="2">Belongs to the YkuD family.</text>
</comment>
<evidence type="ECO:0000313" key="11">
    <source>
        <dbReference type="Proteomes" id="UP000824755"/>
    </source>
</evidence>
<dbReference type="Gene3D" id="2.40.440.10">
    <property type="entry name" value="L,D-transpeptidase catalytic domain-like"/>
    <property type="match status" value="1"/>
</dbReference>
<keyword evidence="4 7" id="KW-0133">Cell shape</keyword>
<dbReference type="SUPFAM" id="SSF141523">
    <property type="entry name" value="L,D-transpeptidase catalytic domain-like"/>
    <property type="match status" value="1"/>
</dbReference>
<dbReference type="Pfam" id="PF01471">
    <property type="entry name" value="PG_binding_1"/>
    <property type="match status" value="1"/>
</dbReference>
<dbReference type="SUPFAM" id="SSF47090">
    <property type="entry name" value="PGBD-like"/>
    <property type="match status" value="1"/>
</dbReference>
<feature type="active site" description="Nucleophile" evidence="7">
    <location>
        <position position="304"/>
    </location>
</feature>
<dbReference type="PANTHER" id="PTHR30582:SF30">
    <property type="entry name" value="BLR4375 PROTEIN"/>
    <property type="match status" value="1"/>
</dbReference>
<organism evidence="10 11">
    <name type="scientific">Lysobacter soyae</name>
    <dbReference type="NCBI Taxonomy" id="2764185"/>
    <lineage>
        <taxon>Bacteria</taxon>
        <taxon>Pseudomonadati</taxon>
        <taxon>Pseudomonadota</taxon>
        <taxon>Gammaproteobacteria</taxon>
        <taxon>Lysobacterales</taxon>
        <taxon>Lysobacteraceae</taxon>
        <taxon>Lysobacter</taxon>
    </lineage>
</organism>
<dbReference type="CDD" id="cd16913">
    <property type="entry name" value="YkuD_like"/>
    <property type="match status" value="1"/>
</dbReference>
<protein>
    <submittedName>
        <fullName evidence="10">L,D-transpeptidase</fullName>
    </submittedName>
</protein>